<dbReference type="GO" id="GO:0006950">
    <property type="term" value="P:response to stress"/>
    <property type="evidence" value="ECO:0007669"/>
    <property type="project" value="UniProtKB-ARBA"/>
</dbReference>
<dbReference type="EMBL" id="AFUV01000014">
    <property type="protein sequence ID" value="EGV05721.1"/>
    <property type="molecule type" value="Genomic_DNA"/>
</dbReference>
<feature type="domain" description="NTP pyrophosphohydrolase MazG-like" evidence="5">
    <location>
        <begin position="28"/>
        <end position="101"/>
    </location>
</feature>
<dbReference type="Pfam" id="PF03819">
    <property type="entry name" value="MazG"/>
    <property type="match status" value="2"/>
</dbReference>
<dbReference type="GO" id="GO:0006203">
    <property type="term" value="P:dGTP catabolic process"/>
    <property type="evidence" value="ECO:0007669"/>
    <property type="project" value="TreeGrafter"/>
</dbReference>
<proteinExistence type="inferred from homology"/>
<dbReference type="SUPFAM" id="SSF101386">
    <property type="entry name" value="all-alpha NTP pyrophosphatases"/>
    <property type="match status" value="2"/>
</dbReference>
<sequence>MAYSIEDFVQLIARLRDPNGGCPWDLKQNYQSMIPCLTEETYEVIEAIERNDMANLREELGDLLLQSVFFSQLATEDGHFTFADVLNDVAEKIVRRHPHVFGDASAGNEEEALARWNSIKATEKTAQTANESILDSVPRAFPALLRAQKLQKKCAKFGFDWKDVPLVLEKVEEELAEVKAEMTRTPQDPALLEEELGDLLFATVNLVRHMKFDAEDTLRKANNKFERRFRALEKMVHAQGKTLEMLSLCEMDILWDEVKRQEKIFKAMLIKSMTYTSF</sequence>
<evidence type="ECO:0000313" key="6">
    <source>
        <dbReference type="EMBL" id="EGV05721.1"/>
    </source>
</evidence>
<dbReference type="PANTHER" id="PTHR30522">
    <property type="entry name" value="NUCLEOSIDE TRIPHOSPHATE PYROPHOSPHOHYDROLASE"/>
    <property type="match status" value="1"/>
</dbReference>
<dbReference type="NCBIfam" id="TIGR00444">
    <property type="entry name" value="mazG"/>
    <property type="match status" value="1"/>
</dbReference>
<accession>F9Q9F6</accession>
<name>F9Q9F6_9PAST</name>
<reference evidence="6 7" key="1">
    <citation type="submission" date="2011-07" db="EMBL/GenBank/DDBJ databases">
        <authorList>
            <person name="Harkins D.M."/>
            <person name="Madupu R."/>
            <person name="Durkin A.S."/>
            <person name="Torralba M."/>
            <person name="Methe B."/>
            <person name="Sutton G.G."/>
            <person name="Nelson K.E."/>
        </authorList>
    </citation>
    <scope>NUCLEOTIDE SEQUENCE [LARGE SCALE GENOMIC DNA]</scope>
    <source>
        <strain evidence="6 7">HK 85</strain>
    </source>
</reference>
<dbReference type="GO" id="GO:0047693">
    <property type="term" value="F:ATP diphosphatase activity"/>
    <property type="evidence" value="ECO:0007669"/>
    <property type="project" value="UniProtKB-EC"/>
</dbReference>
<dbReference type="RefSeq" id="WP_007242677.1">
    <property type="nucleotide sequence ID" value="NZ_AFUV01000014.1"/>
</dbReference>
<protein>
    <recommendedName>
        <fullName evidence="4">Nucleoside triphosphate pyrophosphohydrolase</fullName>
        <ecNumber evidence="3">3.6.1.8</ecNumber>
    </recommendedName>
</protein>
<dbReference type="InterPro" id="IPR048015">
    <property type="entry name" value="NTP-PPase_MazG-like_N"/>
</dbReference>
<evidence type="ECO:0000256" key="2">
    <source>
        <dbReference type="ARBA" id="ARBA00061115"/>
    </source>
</evidence>
<dbReference type="EC" id="3.6.1.8" evidence="3"/>
<evidence type="ECO:0000259" key="5">
    <source>
        <dbReference type="Pfam" id="PF03819"/>
    </source>
</evidence>
<organism evidence="6 7">
    <name type="scientific">Haemophilus pittmaniae HK 85</name>
    <dbReference type="NCBI Taxonomy" id="1035188"/>
    <lineage>
        <taxon>Bacteria</taxon>
        <taxon>Pseudomonadati</taxon>
        <taxon>Pseudomonadota</taxon>
        <taxon>Gammaproteobacteria</taxon>
        <taxon>Pasteurellales</taxon>
        <taxon>Pasteurellaceae</taxon>
        <taxon>Haemophilus</taxon>
    </lineage>
</organism>
<evidence type="ECO:0000256" key="4">
    <source>
        <dbReference type="ARBA" id="ARBA00074799"/>
    </source>
</evidence>
<feature type="domain" description="NTP pyrophosphohydrolase MazG-like" evidence="5">
    <location>
        <begin position="168"/>
        <end position="228"/>
    </location>
</feature>
<dbReference type="FunFam" id="1.10.287.1080:FF:000001">
    <property type="entry name" value="Nucleoside triphosphate pyrophosphohydrolase"/>
    <property type="match status" value="1"/>
</dbReference>
<dbReference type="CDD" id="cd11528">
    <property type="entry name" value="NTP-PPase_MazG_Nterm"/>
    <property type="match status" value="1"/>
</dbReference>
<dbReference type="GO" id="GO:0046076">
    <property type="term" value="P:dTTP catabolic process"/>
    <property type="evidence" value="ECO:0007669"/>
    <property type="project" value="TreeGrafter"/>
</dbReference>
<dbReference type="GO" id="GO:0046081">
    <property type="term" value="P:dUTP catabolic process"/>
    <property type="evidence" value="ECO:0007669"/>
    <property type="project" value="TreeGrafter"/>
</dbReference>
<comment type="caution">
    <text evidence="6">The sequence shown here is derived from an EMBL/GenBank/DDBJ whole genome shotgun (WGS) entry which is preliminary data.</text>
</comment>
<dbReference type="AlphaFoldDB" id="F9Q9F6"/>
<evidence type="ECO:0000313" key="7">
    <source>
        <dbReference type="Proteomes" id="UP000006235"/>
    </source>
</evidence>
<dbReference type="CDD" id="cd11529">
    <property type="entry name" value="NTP-PPase_MazG_Cterm"/>
    <property type="match status" value="1"/>
</dbReference>
<dbReference type="FunFam" id="1.10.287.1080:FF:000003">
    <property type="entry name" value="Nucleoside triphosphate pyrophosphohydrolase"/>
    <property type="match status" value="1"/>
</dbReference>
<evidence type="ECO:0000256" key="3">
    <source>
        <dbReference type="ARBA" id="ARBA00066372"/>
    </source>
</evidence>
<dbReference type="GO" id="GO:0046052">
    <property type="term" value="P:UTP catabolic process"/>
    <property type="evidence" value="ECO:0007669"/>
    <property type="project" value="TreeGrafter"/>
</dbReference>
<dbReference type="NCBIfam" id="NF007113">
    <property type="entry name" value="PRK09562.1"/>
    <property type="match status" value="1"/>
</dbReference>
<gene>
    <name evidence="6" type="primary">mazG</name>
    <name evidence="6" type="ORF">HMPREF9952_0659</name>
</gene>
<dbReference type="InterPro" id="IPR011551">
    <property type="entry name" value="NTP_PyrPHydrolase_MazG"/>
</dbReference>
<comment type="catalytic activity">
    <reaction evidence="1">
        <text>ATP + H2O = AMP + diphosphate + H(+)</text>
        <dbReference type="Rhea" id="RHEA:14245"/>
        <dbReference type="ChEBI" id="CHEBI:15377"/>
        <dbReference type="ChEBI" id="CHEBI:15378"/>
        <dbReference type="ChEBI" id="CHEBI:30616"/>
        <dbReference type="ChEBI" id="CHEBI:33019"/>
        <dbReference type="ChEBI" id="CHEBI:456215"/>
        <dbReference type="EC" id="3.6.1.8"/>
    </reaction>
</comment>
<evidence type="ECO:0000256" key="1">
    <source>
        <dbReference type="ARBA" id="ARBA00052141"/>
    </source>
</evidence>
<dbReference type="STRING" id="1035188.HMPREF9952_0659"/>
<dbReference type="PANTHER" id="PTHR30522:SF0">
    <property type="entry name" value="NUCLEOSIDE TRIPHOSPHATE PYROPHOSPHOHYDROLASE"/>
    <property type="match status" value="1"/>
</dbReference>
<dbReference type="Gene3D" id="1.10.287.1080">
    <property type="entry name" value="MazG-like"/>
    <property type="match status" value="2"/>
</dbReference>
<dbReference type="GO" id="GO:0046061">
    <property type="term" value="P:dATP catabolic process"/>
    <property type="evidence" value="ECO:0007669"/>
    <property type="project" value="TreeGrafter"/>
</dbReference>
<dbReference type="GO" id="GO:0046047">
    <property type="term" value="P:TTP catabolic process"/>
    <property type="evidence" value="ECO:0007669"/>
    <property type="project" value="TreeGrafter"/>
</dbReference>
<dbReference type="InterPro" id="IPR004518">
    <property type="entry name" value="MazG-like_dom"/>
</dbReference>
<comment type="similarity">
    <text evidence="2">Belongs to the nucleoside triphosphate pyrophosphohydrolase family.</text>
</comment>
<dbReference type="InterPro" id="IPR048011">
    <property type="entry name" value="NTP-PPase_MazG-like_C"/>
</dbReference>
<dbReference type="Proteomes" id="UP000006235">
    <property type="component" value="Unassembled WGS sequence"/>
</dbReference>